<dbReference type="EMBL" id="CADCWG010000197">
    <property type="protein sequence ID" value="CAA9564759.1"/>
    <property type="molecule type" value="Genomic_DNA"/>
</dbReference>
<accession>A0A6J4V2A7</accession>
<sequence length="41" mass="4626">MVLIEFHPVAMVFDRDWTHARPYFAGGRRVASSTASAMTSR</sequence>
<dbReference type="AlphaFoldDB" id="A0A6J4V2A7"/>
<protein>
    <submittedName>
        <fullName evidence="1">Uncharacterized protein</fullName>
    </submittedName>
</protein>
<gene>
    <name evidence="1" type="ORF">AVDCRST_MAG49-2806</name>
</gene>
<proteinExistence type="predicted"/>
<reference evidence="1" key="1">
    <citation type="submission" date="2020-02" db="EMBL/GenBank/DDBJ databases">
        <authorList>
            <person name="Meier V. D."/>
        </authorList>
    </citation>
    <scope>NUCLEOTIDE SEQUENCE</scope>
    <source>
        <strain evidence="1">AVDCRST_MAG49</strain>
    </source>
</reference>
<evidence type="ECO:0000313" key="1">
    <source>
        <dbReference type="EMBL" id="CAA9564759.1"/>
    </source>
</evidence>
<name>A0A6J4V2A7_9BACT</name>
<organism evidence="1">
    <name type="scientific">uncultured Thermomicrobiales bacterium</name>
    <dbReference type="NCBI Taxonomy" id="1645740"/>
    <lineage>
        <taxon>Bacteria</taxon>
        <taxon>Pseudomonadati</taxon>
        <taxon>Thermomicrobiota</taxon>
        <taxon>Thermomicrobia</taxon>
        <taxon>Thermomicrobiales</taxon>
        <taxon>environmental samples</taxon>
    </lineage>
</organism>